<evidence type="ECO:0000313" key="1">
    <source>
        <dbReference type="EMBL" id="SVC83968.1"/>
    </source>
</evidence>
<proteinExistence type="predicted"/>
<name>A0A382QG79_9ZZZZ</name>
<dbReference type="InterPro" id="IPR011990">
    <property type="entry name" value="TPR-like_helical_dom_sf"/>
</dbReference>
<accession>A0A382QG79</accession>
<dbReference type="InterPro" id="IPR019734">
    <property type="entry name" value="TPR_rpt"/>
</dbReference>
<dbReference type="EMBL" id="UINC01113983">
    <property type="protein sequence ID" value="SVC83968.1"/>
    <property type="molecule type" value="Genomic_DNA"/>
</dbReference>
<dbReference type="PANTHER" id="PTHR44998">
    <property type="match status" value="1"/>
</dbReference>
<dbReference type="Gene3D" id="1.25.40.10">
    <property type="entry name" value="Tetratricopeptide repeat domain"/>
    <property type="match status" value="1"/>
</dbReference>
<sequence length="332" mass="38949">QIRDLSIELINRFPNEIFFYNILAASLNELGLKEESFISYKKALEKFPDASDLHYNLGNLYLERNDIIEATNCYNIAINLNSKNIAAKFNLSKILTSKEEFYRAKQLLEDILQFDPENHQALNNLGNLNKKIGNLRKSRELLEKSIRIYKDSEIYYINLAAVLRELNENERAIQSCLKALKIKPESKEAFYNLAICYKETGQTDKALETFKKAEIEDSLERYVYELYVSKRFEEFQREFYSIKNNYPKSSLLQALSNHASIVYDKDLNYNFCNFGLKYIYKINLKNIIKDHDNLRRNLIKEINKYSSNHKDQKLITNGSQTSGNIFLEKSEN</sequence>
<dbReference type="PANTHER" id="PTHR44998:SF1">
    <property type="entry name" value="UDP-N-ACETYLGLUCOSAMINE--PEPTIDE N-ACETYLGLUCOSAMINYLTRANSFERASE 110 KDA SUBUNIT"/>
    <property type="match status" value="1"/>
</dbReference>
<feature type="non-terminal residue" evidence="1">
    <location>
        <position position="332"/>
    </location>
</feature>
<dbReference type="Pfam" id="PF13431">
    <property type="entry name" value="TPR_17"/>
    <property type="match status" value="2"/>
</dbReference>
<gene>
    <name evidence="1" type="ORF">METZ01_LOCUS336822</name>
</gene>
<reference evidence="1" key="1">
    <citation type="submission" date="2018-05" db="EMBL/GenBank/DDBJ databases">
        <authorList>
            <person name="Lanie J.A."/>
            <person name="Ng W.-L."/>
            <person name="Kazmierczak K.M."/>
            <person name="Andrzejewski T.M."/>
            <person name="Davidsen T.M."/>
            <person name="Wayne K.J."/>
            <person name="Tettelin H."/>
            <person name="Glass J.I."/>
            <person name="Rusch D."/>
            <person name="Podicherti R."/>
            <person name="Tsui H.-C.T."/>
            <person name="Winkler M.E."/>
        </authorList>
    </citation>
    <scope>NUCLEOTIDE SEQUENCE</scope>
</reference>
<dbReference type="PROSITE" id="PS50005">
    <property type="entry name" value="TPR"/>
    <property type="match status" value="3"/>
</dbReference>
<organism evidence="1">
    <name type="scientific">marine metagenome</name>
    <dbReference type="NCBI Taxonomy" id="408172"/>
    <lineage>
        <taxon>unclassified sequences</taxon>
        <taxon>metagenomes</taxon>
        <taxon>ecological metagenomes</taxon>
    </lineage>
</organism>
<protein>
    <submittedName>
        <fullName evidence="1">Uncharacterized protein</fullName>
    </submittedName>
</protein>
<dbReference type="SMART" id="SM00028">
    <property type="entry name" value="TPR"/>
    <property type="match status" value="6"/>
</dbReference>
<dbReference type="Pfam" id="PF13374">
    <property type="entry name" value="TPR_10"/>
    <property type="match status" value="1"/>
</dbReference>
<dbReference type="AlphaFoldDB" id="A0A382QG79"/>
<dbReference type="SUPFAM" id="SSF48452">
    <property type="entry name" value="TPR-like"/>
    <property type="match status" value="1"/>
</dbReference>
<feature type="non-terminal residue" evidence="1">
    <location>
        <position position="1"/>
    </location>
</feature>